<proteinExistence type="predicted"/>
<dbReference type="GO" id="GO:0003723">
    <property type="term" value="F:RNA binding"/>
    <property type="evidence" value="ECO:0007669"/>
    <property type="project" value="InterPro"/>
</dbReference>
<reference evidence="1" key="1">
    <citation type="submission" date="2020-05" db="EMBL/GenBank/DDBJ databases">
        <authorList>
            <person name="Chiriac C."/>
            <person name="Salcher M."/>
            <person name="Ghai R."/>
            <person name="Kavagutti S V."/>
        </authorList>
    </citation>
    <scope>NUCLEOTIDE SEQUENCE</scope>
</reference>
<dbReference type="EMBL" id="CAFABA010000147">
    <property type="protein sequence ID" value="CAB4835842.1"/>
    <property type="molecule type" value="Genomic_DNA"/>
</dbReference>
<evidence type="ECO:0000313" key="1">
    <source>
        <dbReference type="EMBL" id="CAB4835842.1"/>
    </source>
</evidence>
<organism evidence="1">
    <name type="scientific">freshwater metagenome</name>
    <dbReference type="NCBI Taxonomy" id="449393"/>
    <lineage>
        <taxon>unclassified sequences</taxon>
        <taxon>metagenomes</taxon>
        <taxon>ecological metagenomes</taxon>
    </lineage>
</organism>
<dbReference type="SUPFAM" id="SSF55120">
    <property type="entry name" value="Pseudouridine synthase"/>
    <property type="match status" value="1"/>
</dbReference>
<sequence length="49" mass="5467">MCEAIGHPVQRLVRTRIGPLRDGSLEPGAWRVLTVDEVRALERAASVER</sequence>
<accession>A0A6J7AS79</accession>
<dbReference type="Gene3D" id="3.30.2350.10">
    <property type="entry name" value="Pseudouridine synthase"/>
    <property type="match status" value="1"/>
</dbReference>
<gene>
    <name evidence="1" type="ORF">UFOPK3139_02647</name>
</gene>
<dbReference type="GO" id="GO:0001522">
    <property type="term" value="P:pseudouridine synthesis"/>
    <property type="evidence" value="ECO:0007669"/>
    <property type="project" value="InterPro"/>
</dbReference>
<dbReference type="InterPro" id="IPR020103">
    <property type="entry name" value="PsdUridine_synth_cat_dom_sf"/>
</dbReference>
<protein>
    <submittedName>
        <fullName evidence="1">Unannotated protein</fullName>
    </submittedName>
</protein>
<name>A0A6J7AS79_9ZZZZ</name>
<dbReference type="GO" id="GO:0009982">
    <property type="term" value="F:pseudouridine synthase activity"/>
    <property type="evidence" value="ECO:0007669"/>
    <property type="project" value="InterPro"/>
</dbReference>
<dbReference type="AlphaFoldDB" id="A0A6J7AS79"/>